<feature type="compositionally biased region" description="Pro residues" evidence="1">
    <location>
        <begin position="61"/>
        <end position="73"/>
    </location>
</feature>
<protein>
    <submittedName>
        <fullName evidence="2">Uncharacterized protein</fullName>
    </submittedName>
</protein>
<sequence>MTRGDRGRGRETEAGDPRPWRGRGWDLDSTCHIHSSDPHSFTVRGGRPPTQTTKEDDEPSLPEPDPMPWPPINNPLLEGEKENITMEEELARQAGRIYLHRDGGNR</sequence>
<evidence type="ECO:0000313" key="3">
    <source>
        <dbReference type="Proteomes" id="UP001341840"/>
    </source>
</evidence>
<reference evidence="2 3" key="1">
    <citation type="journal article" date="2023" name="Plants (Basel)">
        <title>Bridging the Gap: Combining Genomics and Transcriptomics Approaches to Understand Stylosanthes scabra, an Orphan Legume from the Brazilian Caatinga.</title>
        <authorList>
            <person name="Ferreira-Neto J.R.C."/>
            <person name="da Silva M.D."/>
            <person name="Binneck E."/>
            <person name="de Melo N.F."/>
            <person name="da Silva R.H."/>
            <person name="de Melo A.L.T.M."/>
            <person name="Pandolfi V."/>
            <person name="Bustamante F.O."/>
            <person name="Brasileiro-Vidal A.C."/>
            <person name="Benko-Iseppon A.M."/>
        </authorList>
    </citation>
    <scope>NUCLEOTIDE SEQUENCE [LARGE SCALE GENOMIC DNA]</scope>
    <source>
        <tissue evidence="2">Leaves</tissue>
    </source>
</reference>
<evidence type="ECO:0000313" key="2">
    <source>
        <dbReference type="EMBL" id="MED6161992.1"/>
    </source>
</evidence>
<dbReference type="Proteomes" id="UP001341840">
    <property type="component" value="Unassembled WGS sequence"/>
</dbReference>
<evidence type="ECO:0000256" key="1">
    <source>
        <dbReference type="SAM" id="MobiDB-lite"/>
    </source>
</evidence>
<accession>A0ABU6UKZ2</accession>
<comment type="caution">
    <text evidence="2">The sequence shown here is derived from an EMBL/GenBank/DDBJ whole genome shotgun (WGS) entry which is preliminary data.</text>
</comment>
<gene>
    <name evidence="2" type="ORF">PIB30_066153</name>
</gene>
<feature type="region of interest" description="Disordered" evidence="1">
    <location>
        <begin position="1"/>
        <end position="77"/>
    </location>
</feature>
<keyword evidence="3" id="KW-1185">Reference proteome</keyword>
<feature type="compositionally biased region" description="Basic and acidic residues" evidence="1">
    <location>
        <begin position="1"/>
        <end position="37"/>
    </location>
</feature>
<organism evidence="2 3">
    <name type="scientific">Stylosanthes scabra</name>
    <dbReference type="NCBI Taxonomy" id="79078"/>
    <lineage>
        <taxon>Eukaryota</taxon>
        <taxon>Viridiplantae</taxon>
        <taxon>Streptophyta</taxon>
        <taxon>Embryophyta</taxon>
        <taxon>Tracheophyta</taxon>
        <taxon>Spermatophyta</taxon>
        <taxon>Magnoliopsida</taxon>
        <taxon>eudicotyledons</taxon>
        <taxon>Gunneridae</taxon>
        <taxon>Pentapetalae</taxon>
        <taxon>rosids</taxon>
        <taxon>fabids</taxon>
        <taxon>Fabales</taxon>
        <taxon>Fabaceae</taxon>
        <taxon>Papilionoideae</taxon>
        <taxon>50 kb inversion clade</taxon>
        <taxon>dalbergioids sensu lato</taxon>
        <taxon>Dalbergieae</taxon>
        <taxon>Pterocarpus clade</taxon>
        <taxon>Stylosanthes</taxon>
    </lineage>
</organism>
<name>A0ABU6UKZ2_9FABA</name>
<dbReference type="EMBL" id="JASCZI010121499">
    <property type="protein sequence ID" value="MED6161992.1"/>
    <property type="molecule type" value="Genomic_DNA"/>
</dbReference>
<proteinExistence type="predicted"/>